<evidence type="ECO:0000313" key="11">
    <source>
        <dbReference type="EMBL" id="RDW28333.1"/>
    </source>
</evidence>
<evidence type="ECO:0000313" key="10">
    <source>
        <dbReference type="EMBL" id="AOW07567.1"/>
    </source>
</evidence>
<feature type="domain" description="Topo IA-type catalytic" evidence="9">
    <location>
        <begin position="164"/>
        <end position="601"/>
    </location>
</feature>
<evidence type="ECO:0000256" key="7">
    <source>
        <dbReference type="RuleBase" id="RU362092"/>
    </source>
</evidence>
<dbReference type="SUPFAM" id="SSF56712">
    <property type="entry name" value="Prokaryotic type I DNA topoisomerase"/>
    <property type="match status" value="1"/>
</dbReference>
<keyword evidence="5 7" id="KW-0238">DNA-binding</keyword>
<dbReference type="Proteomes" id="UP000256601">
    <property type="component" value="Unassembled WGS sequence"/>
</dbReference>
<dbReference type="PROSITE" id="PS00396">
    <property type="entry name" value="TOPO_IA_1"/>
    <property type="match status" value="1"/>
</dbReference>
<dbReference type="PANTHER" id="PTHR11390:SF21">
    <property type="entry name" value="DNA TOPOISOMERASE 3-ALPHA"/>
    <property type="match status" value="1"/>
</dbReference>
<dbReference type="SMART" id="SM00493">
    <property type="entry name" value="TOPRIM"/>
    <property type="match status" value="1"/>
</dbReference>
<dbReference type="SMART" id="SM00436">
    <property type="entry name" value="TOP1Bc"/>
    <property type="match status" value="1"/>
</dbReference>
<dbReference type="PROSITE" id="PS52039">
    <property type="entry name" value="TOPO_IA_2"/>
    <property type="match status" value="1"/>
</dbReference>
<dbReference type="Gene3D" id="2.70.20.10">
    <property type="entry name" value="Topoisomerase I, domain 3"/>
    <property type="match status" value="1"/>
</dbReference>
<dbReference type="GO" id="GO:0006265">
    <property type="term" value="P:DNA topological change"/>
    <property type="evidence" value="ECO:0007669"/>
    <property type="project" value="EnsemblFungi"/>
</dbReference>
<dbReference type="FunFam" id="3.40.50.140:FF:000005">
    <property type="entry name" value="DNA topoisomerase"/>
    <property type="match status" value="1"/>
</dbReference>
<dbReference type="InterPro" id="IPR003601">
    <property type="entry name" value="Topo_IA_2"/>
</dbReference>
<dbReference type="GO" id="GO:0007064">
    <property type="term" value="P:mitotic sister chromatid cohesion"/>
    <property type="evidence" value="ECO:0007669"/>
    <property type="project" value="EnsemblFungi"/>
</dbReference>
<dbReference type="OMA" id="VIHNVYS"/>
<dbReference type="FunFam" id="1.10.290.10:FF:000001">
    <property type="entry name" value="DNA topoisomerase"/>
    <property type="match status" value="1"/>
</dbReference>
<dbReference type="EMBL" id="CP017558">
    <property type="protein sequence ID" value="AOW07567.1"/>
    <property type="molecule type" value="Genomic_DNA"/>
</dbReference>
<dbReference type="KEGG" id="yli:2908812"/>
<dbReference type="InterPro" id="IPR023405">
    <property type="entry name" value="Topo_IA_core_domain"/>
</dbReference>
<evidence type="ECO:0000256" key="6">
    <source>
        <dbReference type="ARBA" id="ARBA00023235"/>
    </source>
</evidence>
<dbReference type="GO" id="GO:0007131">
    <property type="term" value="P:reciprocal meiotic recombination"/>
    <property type="evidence" value="ECO:0007669"/>
    <property type="project" value="EnsemblFungi"/>
</dbReference>
<dbReference type="InterPro" id="IPR013825">
    <property type="entry name" value="Topo_IA_cen_sub2"/>
</dbReference>
<comment type="catalytic activity">
    <reaction evidence="1 7">
        <text>ATP-independent breakage of single-stranded DNA, followed by passage and rejoining.</text>
        <dbReference type="EC" id="5.6.2.1"/>
    </reaction>
</comment>
<dbReference type="EC" id="5.6.2.1" evidence="3 7"/>
<dbReference type="VEuPathDB" id="FungiDB:YALI0_F22495g"/>
<dbReference type="GO" id="GO:0005634">
    <property type="term" value="C:nucleus"/>
    <property type="evidence" value="ECO:0007669"/>
    <property type="project" value="EnsemblFungi"/>
</dbReference>
<dbReference type="Gene3D" id="3.40.50.140">
    <property type="match status" value="1"/>
</dbReference>
<name>A0A1D8NPK7_YARLL</name>
<dbReference type="PANTHER" id="PTHR11390">
    <property type="entry name" value="PROKARYOTIC DNA TOPOISOMERASE"/>
    <property type="match status" value="1"/>
</dbReference>
<evidence type="ECO:0000259" key="9">
    <source>
        <dbReference type="PROSITE" id="PS52039"/>
    </source>
</evidence>
<dbReference type="VEuPathDB" id="FungiDB:YALI1_F29727g"/>
<dbReference type="GO" id="GO:0000018">
    <property type="term" value="P:regulation of DNA recombination"/>
    <property type="evidence" value="ECO:0007669"/>
    <property type="project" value="EnsemblFungi"/>
</dbReference>
<protein>
    <recommendedName>
        <fullName evidence="3 7">DNA topoisomerase</fullName>
        <ecNumber evidence="3 7">5.6.2.1</ecNumber>
    </recommendedName>
</protein>
<dbReference type="PROSITE" id="PS50880">
    <property type="entry name" value="TOPRIM"/>
    <property type="match status" value="1"/>
</dbReference>
<evidence type="ECO:0000256" key="5">
    <source>
        <dbReference type="ARBA" id="ARBA00023125"/>
    </source>
</evidence>
<dbReference type="InterPro" id="IPR000380">
    <property type="entry name" value="Topo_IA"/>
</dbReference>
<dbReference type="GeneID" id="2908812"/>
<dbReference type="CDD" id="cd00186">
    <property type="entry name" value="TOP1Ac"/>
    <property type="match status" value="1"/>
</dbReference>
<dbReference type="Proteomes" id="UP000182444">
    <property type="component" value="Chromosome 1F"/>
</dbReference>
<dbReference type="GO" id="GO:0007004">
    <property type="term" value="P:telomere maintenance via telomerase"/>
    <property type="evidence" value="ECO:0007669"/>
    <property type="project" value="EnsemblFungi"/>
</dbReference>
<dbReference type="RefSeq" id="XP_505752.1">
    <property type="nucleotide sequence ID" value="XM_505752.1"/>
</dbReference>
<comment type="similarity">
    <text evidence="2 7">Belongs to the type IA topoisomerase family.</text>
</comment>
<dbReference type="GO" id="GO:0031422">
    <property type="term" value="C:RecQ family helicase-topoisomerase III complex"/>
    <property type="evidence" value="ECO:0007669"/>
    <property type="project" value="EnsemblFungi"/>
</dbReference>
<evidence type="ECO:0000313" key="12">
    <source>
        <dbReference type="Proteomes" id="UP000182444"/>
    </source>
</evidence>
<sequence length="620" mass="69553">MKVLCVAEKPSVAKAVCNILGGGFTTRHTANKFVKNYDFQYDFPGWGRCDCTMTSVLGHLTDSEFVSEDARKFGYNAARLFTEPITTQVKADMRKCADNIVKEARHARKLLIWTDCDREGEYIGWEIVQEAIKGNPNIEVKRAIFSDLEKTHVHQAARSLRELDMNAVNAVAARMEIDYRTGFAFTRLQTLHIQRKFAQLSKSVISYGSCQFPTLGFIVDRYLARENFVPEPFWYMTLKCKVGRKQMALTSKRGHIFDRASAVALYARVCESGVLPKVTNLSSRPTSKYRPLPLTTVELLKLGSKSLKLPSKTVLKLAEELYQQSFISYPRTETDQFSNDIDLMPLLAKQKNSPTWGDYASTLVDGDAFSPPRWGRHNDKAHPPIHPIAHCANFKSNDHKRVYELIARHFMACCSKDAKGQQSNVDVDWYGEQFSATGLVILETNFLDIYPYVKWTGSGELPAGLEVGKELPIVESMLAEGTTTPPSLLTEPELLSLMDMNGIGTDATMAEHISTVVNREYILRCNAQGRPVQGRAKAEYFTPSPLGQALVEGYDSIGLDRSLTKPFIRRDLESQLGQVAKGEASKDAVVESALIAFKDMFDLTKTEIVKLERAIRQRVA</sequence>
<evidence type="ECO:0000313" key="13">
    <source>
        <dbReference type="Proteomes" id="UP000256601"/>
    </source>
</evidence>
<dbReference type="GO" id="GO:0003677">
    <property type="term" value="F:DNA binding"/>
    <property type="evidence" value="ECO:0007669"/>
    <property type="project" value="UniProtKB-KW"/>
</dbReference>
<dbReference type="PRINTS" id="PR00417">
    <property type="entry name" value="PRTPISMRASEI"/>
</dbReference>
<evidence type="ECO:0000256" key="4">
    <source>
        <dbReference type="ARBA" id="ARBA00023029"/>
    </source>
</evidence>
<dbReference type="AlphaFoldDB" id="A0A1D8NPK7"/>
<evidence type="ECO:0000256" key="3">
    <source>
        <dbReference type="ARBA" id="ARBA00012891"/>
    </source>
</evidence>
<dbReference type="OrthoDB" id="430051at2759"/>
<dbReference type="InterPro" id="IPR023406">
    <property type="entry name" value="Topo_IA_AS"/>
</dbReference>
<dbReference type="Pfam" id="PF01751">
    <property type="entry name" value="Toprim"/>
    <property type="match status" value="1"/>
</dbReference>
<dbReference type="InterPro" id="IPR006171">
    <property type="entry name" value="TOPRIM_dom"/>
</dbReference>
<reference evidence="10 12" key="1">
    <citation type="journal article" date="2016" name="PLoS ONE">
        <title>Sequence Assembly of Yarrowia lipolytica Strain W29/CLIB89 Shows Transposable Element Diversity.</title>
        <authorList>
            <person name="Magnan C."/>
            <person name="Yu J."/>
            <person name="Chang I."/>
            <person name="Jahn E."/>
            <person name="Kanomata Y."/>
            <person name="Wu J."/>
            <person name="Zeller M."/>
            <person name="Oakes M."/>
            <person name="Baldi P."/>
            <person name="Sandmeyer S."/>
        </authorList>
    </citation>
    <scope>NUCLEOTIDE SEQUENCE [LARGE SCALE GENOMIC DNA]</scope>
    <source>
        <strain evidence="10">CLIB89</strain>
        <strain evidence="12">CLIB89(W29)</strain>
    </source>
</reference>
<dbReference type="GO" id="GO:0000724">
    <property type="term" value="P:double-strand break repair via homologous recombination"/>
    <property type="evidence" value="ECO:0007669"/>
    <property type="project" value="EnsemblFungi"/>
</dbReference>
<keyword evidence="6 7" id="KW-0413">Isomerase</keyword>
<dbReference type="GO" id="GO:0003917">
    <property type="term" value="F:DNA topoisomerase type I (single strand cut, ATP-independent) activity"/>
    <property type="evidence" value="ECO:0007669"/>
    <property type="project" value="UniProtKB-EC"/>
</dbReference>
<dbReference type="SMART" id="SM00437">
    <property type="entry name" value="TOP1Ac"/>
    <property type="match status" value="1"/>
</dbReference>
<accession>A0A1D8NPK7</accession>
<dbReference type="GO" id="GO:0000722">
    <property type="term" value="P:telomere maintenance via recombination"/>
    <property type="evidence" value="ECO:0007669"/>
    <property type="project" value="EnsemblFungi"/>
</dbReference>
<dbReference type="Pfam" id="PF01131">
    <property type="entry name" value="Topoisom_bac"/>
    <property type="match status" value="1"/>
</dbReference>
<reference evidence="11 13" key="2">
    <citation type="submission" date="2018-07" db="EMBL/GenBank/DDBJ databases">
        <title>Draft Genome Assemblies for Five Robust Yarrowia lipolytica Strains Exhibiting High Lipid Production and Pentose Sugar Utilization and Sugar Alcohol Secretion from Undetoxified Lignocellulosic Biomass Hydrolysates.</title>
        <authorList>
            <consortium name="DOE Joint Genome Institute"/>
            <person name="Walker C."/>
            <person name="Ryu S."/>
            <person name="Na H."/>
            <person name="Zane M."/>
            <person name="LaButti K."/>
            <person name="Lipzen A."/>
            <person name="Haridas S."/>
            <person name="Barry K."/>
            <person name="Grigoriev I.V."/>
            <person name="Quarterman J."/>
            <person name="Slininger P."/>
            <person name="Dien B."/>
            <person name="Trinh C.T."/>
        </authorList>
    </citation>
    <scope>NUCLEOTIDE SEQUENCE [LARGE SCALE GENOMIC DNA]</scope>
    <source>
        <strain evidence="11 13">YB392</strain>
    </source>
</reference>
<keyword evidence="4 7" id="KW-0799">Topoisomerase</keyword>
<evidence type="ECO:0000256" key="2">
    <source>
        <dbReference type="ARBA" id="ARBA00009446"/>
    </source>
</evidence>
<feature type="domain" description="Toprim" evidence="8">
    <location>
        <begin position="2"/>
        <end position="146"/>
    </location>
</feature>
<evidence type="ECO:0000256" key="1">
    <source>
        <dbReference type="ARBA" id="ARBA00000213"/>
    </source>
</evidence>
<dbReference type="InterPro" id="IPR013826">
    <property type="entry name" value="Topo_IA_cen_sub3"/>
</dbReference>
<dbReference type="InterPro" id="IPR003602">
    <property type="entry name" value="Topo_IA_DNA-bd_dom"/>
</dbReference>
<dbReference type="EMBL" id="KZ857326">
    <property type="protein sequence ID" value="RDW28333.1"/>
    <property type="molecule type" value="Genomic_DNA"/>
</dbReference>
<dbReference type="eggNOG" id="KOG1956">
    <property type="taxonomic scope" value="Eukaryota"/>
</dbReference>
<gene>
    <name evidence="11" type="ORF">B0I71DRAFT_127676</name>
    <name evidence="10" type="ORF">YALI1_F29727g</name>
</gene>
<dbReference type="GO" id="GO:0035861">
    <property type="term" value="C:site of double-strand break"/>
    <property type="evidence" value="ECO:0007669"/>
    <property type="project" value="EnsemblFungi"/>
</dbReference>
<dbReference type="InterPro" id="IPR013497">
    <property type="entry name" value="Topo_IA_cen"/>
</dbReference>
<dbReference type="GO" id="GO:0033260">
    <property type="term" value="P:nuclear DNA replication"/>
    <property type="evidence" value="ECO:0007669"/>
    <property type="project" value="EnsemblFungi"/>
</dbReference>
<evidence type="ECO:0000259" key="8">
    <source>
        <dbReference type="PROSITE" id="PS50880"/>
    </source>
</evidence>
<dbReference type="GO" id="GO:0006301">
    <property type="term" value="P:DNA damage tolerance"/>
    <property type="evidence" value="ECO:0007669"/>
    <property type="project" value="EnsemblFungi"/>
</dbReference>
<organism evidence="10 12">
    <name type="scientific">Yarrowia lipolytica</name>
    <name type="common">Candida lipolytica</name>
    <dbReference type="NCBI Taxonomy" id="4952"/>
    <lineage>
        <taxon>Eukaryota</taxon>
        <taxon>Fungi</taxon>
        <taxon>Dikarya</taxon>
        <taxon>Ascomycota</taxon>
        <taxon>Saccharomycotina</taxon>
        <taxon>Dipodascomycetes</taxon>
        <taxon>Dipodascales</taxon>
        <taxon>Dipodascales incertae sedis</taxon>
        <taxon>Yarrowia</taxon>
    </lineage>
</organism>
<dbReference type="CDD" id="cd03362">
    <property type="entry name" value="TOPRIM_TopoIA_TopoIII"/>
    <property type="match status" value="1"/>
</dbReference>
<comment type="function">
    <text evidence="7">Introduces a single-strand break via transesterification at a target site in duplex DNA. Releases the supercoiling and torsional tension of DNA introduced during the DNA replication and transcription by transiently cleaving and rejoining one strand of the DNA duplex. The scissile phosphodiester is attacked by the catalytic tyrosine of the enzyme, resulting in the formation of a DNA-(5'-phosphotyrosyl)-enzyme intermediate and the expulsion of a 3'-OH DNA strand.</text>
</comment>
<dbReference type="InterPro" id="IPR013824">
    <property type="entry name" value="Topo_IA_cen_sub1"/>
</dbReference>
<dbReference type="GO" id="GO:0140226">
    <property type="term" value="F:RNA topoisomerase activity"/>
    <property type="evidence" value="ECO:0007669"/>
    <property type="project" value="EnsemblFungi"/>
</dbReference>
<dbReference type="InterPro" id="IPR034144">
    <property type="entry name" value="TOPRIM_TopoIII"/>
</dbReference>
<dbReference type="Gene3D" id="1.10.290.10">
    <property type="entry name" value="Topoisomerase I, domain 4"/>
    <property type="match status" value="1"/>
</dbReference>
<proteinExistence type="inferred from homology"/>
<dbReference type="Gene3D" id="1.10.460.10">
    <property type="entry name" value="Topoisomerase I, domain 2"/>
    <property type="match status" value="1"/>
</dbReference>